<evidence type="ECO:0000313" key="14">
    <source>
        <dbReference type="EMBL" id="TDX50927.1"/>
    </source>
</evidence>
<dbReference type="STRING" id="926561.GCA_000379025_02153"/>
<evidence type="ECO:0000256" key="7">
    <source>
        <dbReference type="ARBA" id="ARBA00023211"/>
    </source>
</evidence>
<feature type="binding site" evidence="10">
    <location>
        <position position="224"/>
    </location>
    <ligand>
        <name>Mn(2+)</name>
        <dbReference type="ChEBI" id="CHEBI:29035"/>
        <label>1</label>
    </ligand>
</feature>
<evidence type="ECO:0000256" key="2">
    <source>
        <dbReference type="ARBA" id="ARBA00012168"/>
    </source>
</evidence>
<feature type="binding site" evidence="10">
    <location>
        <position position="226"/>
    </location>
    <ligand>
        <name>Mn(2+)</name>
        <dbReference type="ChEBI" id="CHEBI:29035"/>
        <label>1</label>
    </ligand>
</feature>
<evidence type="ECO:0000313" key="15">
    <source>
        <dbReference type="Proteomes" id="UP000295832"/>
    </source>
</evidence>
<dbReference type="Pfam" id="PF00491">
    <property type="entry name" value="Arginase"/>
    <property type="match status" value="1"/>
</dbReference>
<keyword evidence="6 12" id="KW-0378">Hydrolase</keyword>
<dbReference type="InterPro" id="IPR020855">
    <property type="entry name" value="Ureohydrolase_Mn_BS"/>
</dbReference>
<dbReference type="RefSeq" id="WP_134117184.1">
    <property type="nucleotide sequence ID" value="NZ_SOEG01000017.1"/>
</dbReference>
<dbReference type="PROSITE" id="PS51409">
    <property type="entry name" value="ARGINASE_2"/>
    <property type="match status" value="1"/>
</dbReference>
<evidence type="ECO:0000256" key="8">
    <source>
        <dbReference type="ARBA" id="ARBA00047391"/>
    </source>
</evidence>
<evidence type="ECO:0000256" key="1">
    <source>
        <dbReference type="ARBA" id="ARBA00005098"/>
    </source>
</evidence>
<evidence type="ECO:0000256" key="12">
    <source>
        <dbReference type="RuleBase" id="RU003684"/>
    </source>
</evidence>
<comment type="caution">
    <text evidence="14">The sequence shown here is derived from an EMBL/GenBank/DDBJ whole genome shotgun (WGS) entry which is preliminary data.</text>
</comment>
<feature type="binding site" evidence="10">
    <location>
        <position position="97"/>
    </location>
    <ligand>
        <name>Mn(2+)</name>
        <dbReference type="ChEBI" id="CHEBI:29035"/>
        <label>1</label>
    </ligand>
</feature>
<evidence type="ECO:0000256" key="4">
    <source>
        <dbReference type="ARBA" id="ARBA00022503"/>
    </source>
</evidence>
<comment type="catalytic activity">
    <reaction evidence="8 13">
        <text>L-arginine + H2O = urea + L-ornithine</text>
        <dbReference type="Rhea" id="RHEA:20569"/>
        <dbReference type="ChEBI" id="CHEBI:15377"/>
        <dbReference type="ChEBI" id="CHEBI:16199"/>
        <dbReference type="ChEBI" id="CHEBI:32682"/>
        <dbReference type="ChEBI" id="CHEBI:46911"/>
        <dbReference type="EC" id="3.5.3.1"/>
    </reaction>
</comment>
<dbReference type="PANTHER" id="PTHR43782:SF3">
    <property type="entry name" value="ARGINASE"/>
    <property type="match status" value="1"/>
</dbReference>
<dbReference type="SUPFAM" id="SSF52768">
    <property type="entry name" value="Arginase/deacetylase"/>
    <property type="match status" value="1"/>
</dbReference>
<evidence type="ECO:0000256" key="10">
    <source>
        <dbReference type="PIRSR" id="PIRSR036979-1"/>
    </source>
</evidence>
<dbReference type="GO" id="GO:0004053">
    <property type="term" value="F:arginase activity"/>
    <property type="evidence" value="ECO:0007669"/>
    <property type="project" value="UniProtKB-UniRule"/>
</dbReference>
<feature type="binding site" evidence="10">
    <location>
        <position position="124"/>
    </location>
    <ligand>
        <name>Mn(2+)</name>
        <dbReference type="ChEBI" id="CHEBI:29035"/>
        <label>2</label>
    </ligand>
</feature>
<dbReference type="AlphaFoldDB" id="A0A4R8GXI0"/>
<evidence type="ECO:0000256" key="3">
    <source>
        <dbReference type="ARBA" id="ARBA00018123"/>
    </source>
</evidence>
<dbReference type="NCBIfam" id="TIGR01229">
    <property type="entry name" value="rocF_arginase"/>
    <property type="match status" value="1"/>
</dbReference>
<dbReference type="InterPro" id="IPR006035">
    <property type="entry name" value="Ureohydrolase"/>
</dbReference>
<name>A0A4R8GXI0_9FIRM</name>
<dbReference type="EC" id="3.5.3.1" evidence="2 9"/>
<proteinExistence type="inferred from homology"/>
<dbReference type="PIRSF" id="PIRSF036979">
    <property type="entry name" value="Arginase"/>
    <property type="match status" value="1"/>
</dbReference>
<dbReference type="GO" id="GO:0030145">
    <property type="term" value="F:manganese ion binding"/>
    <property type="evidence" value="ECO:0007669"/>
    <property type="project" value="TreeGrafter"/>
</dbReference>
<keyword evidence="15" id="KW-1185">Reference proteome</keyword>
<evidence type="ECO:0000256" key="9">
    <source>
        <dbReference type="NCBIfam" id="TIGR01229"/>
    </source>
</evidence>
<protein>
    <recommendedName>
        <fullName evidence="3 9">Arginase</fullName>
        <ecNumber evidence="2 9">3.5.3.1</ecNumber>
    </recommendedName>
</protein>
<dbReference type="Gene3D" id="3.40.800.10">
    <property type="entry name" value="Ureohydrolase domain"/>
    <property type="match status" value="1"/>
</dbReference>
<accession>A0A4R8GXI0</accession>
<keyword evidence="5 10" id="KW-0479">Metal-binding</keyword>
<dbReference type="CDD" id="cd09989">
    <property type="entry name" value="Arginase"/>
    <property type="match status" value="1"/>
</dbReference>
<dbReference type="GO" id="GO:0006525">
    <property type="term" value="P:arginine metabolic process"/>
    <property type="evidence" value="ECO:0007669"/>
    <property type="project" value="UniProtKB-KW"/>
</dbReference>
<dbReference type="PROSITE" id="PS01053">
    <property type="entry name" value="ARGINASE_1"/>
    <property type="match status" value="1"/>
</dbReference>
<feature type="binding site" evidence="10">
    <location>
        <position position="120"/>
    </location>
    <ligand>
        <name>Mn(2+)</name>
        <dbReference type="ChEBI" id="CHEBI:29035"/>
        <label>1</label>
    </ligand>
</feature>
<sequence>MKVKVLGVPSDFGANRRGVDMGPSAIRYAGLIDKLKELKIKVEDISDINIPITRSDISKCQKLKCLDEIVVSCEALSNTVSEVVSDGYFPIVLGGDHSIAIGSVAGVSRVKESIGLIWIDAHGDFNTQKTSNSGNIHGMPLSAIVGKGVDELVNCGGFSPKVKEENTVLVGVRDLDEGEKRLLKESKLTIFTMDDIDRKGMYQIMKEAIRISSKDVEGVHLSFDIDVLDPLEAPGVGTPVKGGISYREAHLALEMLSENEILTSLDLVEVNPILDQYNKTAELAVELILSALGKRIL</sequence>
<dbReference type="GO" id="GO:0000050">
    <property type="term" value="P:urea cycle"/>
    <property type="evidence" value="ECO:0007669"/>
    <property type="project" value="UniProtKB-UniPathway"/>
</dbReference>
<comment type="pathway">
    <text evidence="1">Nitrogen metabolism; urea cycle; L-ornithine and urea from L-arginine: step 1/1.</text>
</comment>
<reference evidence="14 15" key="1">
    <citation type="submission" date="2019-03" db="EMBL/GenBank/DDBJ databases">
        <title>Subsurface microbial communities from deep shales in Ohio and West Virginia, USA.</title>
        <authorList>
            <person name="Wrighton K."/>
        </authorList>
    </citation>
    <scope>NUCLEOTIDE SEQUENCE [LARGE SCALE GENOMIC DNA]</scope>
    <source>
        <strain evidence="14 15">MSL 6dP</strain>
    </source>
</reference>
<comment type="similarity">
    <text evidence="11 12">Belongs to the arginase family.</text>
</comment>
<evidence type="ECO:0000256" key="11">
    <source>
        <dbReference type="PROSITE-ProRule" id="PRU00742"/>
    </source>
</evidence>
<keyword evidence="7 10" id="KW-0464">Manganese</keyword>
<dbReference type="UniPathway" id="UPA00158">
    <property type="reaction ID" value="UER00270"/>
</dbReference>
<dbReference type="PRINTS" id="PR00116">
    <property type="entry name" value="ARGINASE"/>
</dbReference>
<comment type="cofactor">
    <cofactor evidence="10 13">
        <name>Mn(2+)</name>
        <dbReference type="ChEBI" id="CHEBI:29035"/>
    </cofactor>
    <text evidence="10 13">Binds 2 manganese ions per subunit.</text>
</comment>
<dbReference type="InterPro" id="IPR014033">
    <property type="entry name" value="Arginase"/>
</dbReference>
<organism evidence="14 15">
    <name type="scientific">Orenia marismortui</name>
    <dbReference type="NCBI Taxonomy" id="46469"/>
    <lineage>
        <taxon>Bacteria</taxon>
        <taxon>Bacillati</taxon>
        <taxon>Bacillota</taxon>
        <taxon>Clostridia</taxon>
        <taxon>Halanaerobiales</taxon>
        <taxon>Halobacteroidaceae</taxon>
        <taxon>Orenia</taxon>
    </lineage>
</organism>
<dbReference type="PANTHER" id="PTHR43782">
    <property type="entry name" value="ARGINASE"/>
    <property type="match status" value="1"/>
</dbReference>
<dbReference type="FunFam" id="3.40.800.10:FF:000005">
    <property type="entry name" value="Arginase"/>
    <property type="match status" value="1"/>
</dbReference>
<dbReference type="InterPro" id="IPR023696">
    <property type="entry name" value="Ureohydrolase_dom_sf"/>
</dbReference>
<dbReference type="GO" id="GO:0005737">
    <property type="term" value="C:cytoplasm"/>
    <property type="evidence" value="ECO:0007669"/>
    <property type="project" value="TreeGrafter"/>
</dbReference>
<keyword evidence="4 13" id="KW-0056">Arginine metabolism</keyword>
<dbReference type="Proteomes" id="UP000295832">
    <property type="component" value="Unassembled WGS sequence"/>
</dbReference>
<feature type="binding site" evidence="10">
    <location>
        <position position="122"/>
    </location>
    <ligand>
        <name>Mn(2+)</name>
        <dbReference type="ChEBI" id="CHEBI:29035"/>
        <label>1</label>
    </ligand>
</feature>
<evidence type="ECO:0000256" key="13">
    <source>
        <dbReference type="RuleBase" id="RU361159"/>
    </source>
</evidence>
<evidence type="ECO:0000256" key="6">
    <source>
        <dbReference type="ARBA" id="ARBA00022801"/>
    </source>
</evidence>
<gene>
    <name evidence="14" type="ORF">C7959_1174</name>
</gene>
<evidence type="ECO:0000256" key="5">
    <source>
        <dbReference type="ARBA" id="ARBA00022723"/>
    </source>
</evidence>
<dbReference type="EMBL" id="SOEG01000017">
    <property type="protein sequence ID" value="TDX50927.1"/>
    <property type="molecule type" value="Genomic_DNA"/>
</dbReference>